<feature type="non-terminal residue" evidence="1">
    <location>
        <position position="411"/>
    </location>
</feature>
<accession>A0A0F9LGS2</accession>
<evidence type="ECO:0008006" key="2">
    <source>
        <dbReference type="Google" id="ProtNLM"/>
    </source>
</evidence>
<sequence length="411" mass="44332">MVLTPDEQIIDAEIKTQSLHLKFDEQLIEMAQSHAAKIPQVENDLDKGLNFSDVIRWELKESGLLSVEIEAEVVQQITYYQWKKAQLIKIVSLIESEQAFRKDGKVIRKPIGTVYYIDSDNGNDTTNDGTSATKTNGDGPWATLDKFTENARSAGDKAILRRGMTNRYDNASDLQFSSSGTIDNPIIITADNANAFGDDVDLSATATATLTFGSKTITFSADISGVCAAGDWIYVAAEDADEFAYEVDSVSTVTVTLFLPYKGVQAGSGKTMTNMQSPPIWNTAAGNFQWNFDGDNYWKVQGIHIRGLDTNGNVGIDTCTGHAFYDCIFEGSGGSSTGINGNDDATECLIKKCRILDHLSGLVSVSSSGLARWIVLDSLVDLNSVGSSRGIKAFSGSALVIDSEFKGADAG</sequence>
<dbReference type="EMBL" id="LAZR01011094">
    <property type="protein sequence ID" value="KKM63455.1"/>
    <property type="molecule type" value="Genomic_DNA"/>
</dbReference>
<organism evidence="1">
    <name type="scientific">marine sediment metagenome</name>
    <dbReference type="NCBI Taxonomy" id="412755"/>
    <lineage>
        <taxon>unclassified sequences</taxon>
        <taxon>metagenomes</taxon>
        <taxon>ecological metagenomes</taxon>
    </lineage>
</organism>
<protein>
    <recommendedName>
        <fullName evidence="2">Right handed beta helix domain-containing protein</fullName>
    </recommendedName>
</protein>
<gene>
    <name evidence="1" type="ORF">LCGC14_1511300</name>
</gene>
<comment type="caution">
    <text evidence="1">The sequence shown here is derived from an EMBL/GenBank/DDBJ whole genome shotgun (WGS) entry which is preliminary data.</text>
</comment>
<dbReference type="AlphaFoldDB" id="A0A0F9LGS2"/>
<evidence type="ECO:0000313" key="1">
    <source>
        <dbReference type="EMBL" id="KKM63455.1"/>
    </source>
</evidence>
<proteinExistence type="predicted"/>
<dbReference type="InterPro" id="IPR011050">
    <property type="entry name" value="Pectin_lyase_fold/virulence"/>
</dbReference>
<reference evidence="1" key="1">
    <citation type="journal article" date="2015" name="Nature">
        <title>Complex archaea that bridge the gap between prokaryotes and eukaryotes.</title>
        <authorList>
            <person name="Spang A."/>
            <person name="Saw J.H."/>
            <person name="Jorgensen S.L."/>
            <person name="Zaremba-Niedzwiedzka K."/>
            <person name="Martijn J."/>
            <person name="Lind A.E."/>
            <person name="van Eijk R."/>
            <person name="Schleper C."/>
            <person name="Guy L."/>
            <person name="Ettema T.J."/>
        </authorList>
    </citation>
    <scope>NUCLEOTIDE SEQUENCE</scope>
</reference>
<name>A0A0F9LGS2_9ZZZZ</name>
<dbReference type="SUPFAM" id="SSF51126">
    <property type="entry name" value="Pectin lyase-like"/>
    <property type="match status" value="1"/>
</dbReference>